<evidence type="ECO:0000313" key="4">
    <source>
        <dbReference type="Proteomes" id="UP000297948"/>
    </source>
</evidence>
<name>A0A4Z0GJ21_9ACTN</name>
<proteinExistence type="predicted"/>
<dbReference type="OrthoDB" id="5171321at2"/>
<sequence>MKELGLDSVAADILGPGFDPTEGLLSRLGYGDVDIGASAGLGLGDSEVGTDDQREDADEGRPAPAAPAPARKPKQAAKEPGALPDPQVYGARIYDGLAFDTCHAPSLSTLRAWRDSPYGAVGIYYGGRARHCPSQPNLSRSWARGAETLGFRLLPIYVGSQAPCVRNEKKRAFAIGGEPWDQGRREGAEAVARAKTLGMAKRSALYLDMEAYDRKNTRCAATTLLFIRGWVREVRSRGYFPGFYSSADAGIQHLETARRSGVRDLPSVVWFARWHTAAALYEEPVLRPKAWHPHRRIHQYAGDVSESHGGKRLRIDRNRVDAPVAIVR</sequence>
<comment type="caution">
    <text evidence="3">The sequence shown here is derived from an EMBL/GenBank/DDBJ whole genome shotgun (WGS) entry which is preliminary data.</text>
</comment>
<dbReference type="InterPro" id="IPR017853">
    <property type="entry name" value="GH"/>
</dbReference>
<gene>
    <name evidence="3" type="ORF">E4099_25760</name>
</gene>
<dbReference type="SUPFAM" id="SSF51445">
    <property type="entry name" value="(Trans)glycosidases"/>
    <property type="match status" value="1"/>
</dbReference>
<organism evidence="3 4">
    <name type="scientific">Streptomyces palmae</name>
    <dbReference type="NCBI Taxonomy" id="1701085"/>
    <lineage>
        <taxon>Bacteria</taxon>
        <taxon>Bacillati</taxon>
        <taxon>Actinomycetota</taxon>
        <taxon>Actinomycetes</taxon>
        <taxon>Kitasatosporales</taxon>
        <taxon>Streptomycetaceae</taxon>
        <taxon>Streptomyces</taxon>
    </lineage>
</organism>
<evidence type="ECO:0000313" key="3">
    <source>
        <dbReference type="EMBL" id="TGA95260.1"/>
    </source>
</evidence>
<feature type="domain" description="Rv2525c-like glycoside hydrolase-like" evidence="2">
    <location>
        <begin position="112"/>
        <end position="320"/>
    </location>
</feature>
<dbReference type="AlphaFoldDB" id="A0A4Z0GJ21"/>
<evidence type="ECO:0000259" key="2">
    <source>
        <dbReference type="Pfam" id="PF08924"/>
    </source>
</evidence>
<dbReference type="EMBL" id="SRID01000332">
    <property type="protein sequence ID" value="TGA95260.1"/>
    <property type="molecule type" value="Genomic_DNA"/>
</dbReference>
<dbReference type="InterPro" id="IPR015020">
    <property type="entry name" value="Rv2525c-like_Glyco_Hydro-like"/>
</dbReference>
<reference evidence="3 4" key="1">
    <citation type="submission" date="2019-03" db="EMBL/GenBank/DDBJ databases">
        <authorList>
            <person name="Gonzalez-Pimentel J.L."/>
        </authorList>
    </citation>
    <scope>NUCLEOTIDE SEQUENCE [LARGE SCALE GENOMIC DNA]</scope>
    <source>
        <strain evidence="3 4">JCM 31289</strain>
    </source>
</reference>
<feature type="region of interest" description="Disordered" evidence="1">
    <location>
        <begin position="40"/>
        <end position="85"/>
    </location>
</feature>
<accession>A0A4Z0GJ21</accession>
<protein>
    <submittedName>
        <fullName evidence="3">DUF1906 domain-containing protein</fullName>
    </submittedName>
</protein>
<dbReference type="Proteomes" id="UP000297948">
    <property type="component" value="Unassembled WGS sequence"/>
</dbReference>
<keyword evidence="4" id="KW-1185">Reference proteome</keyword>
<evidence type="ECO:0000256" key="1">
    <source>
        <dbReference type="SAM" id="MobiDB-lite"/>
    </source>
</evidence>
<dbReference type="Pfam" id="PF08924">
    <property type="entry name" value="Rv2525c_GlyHyd-like"/>
    <property type="match status" value="1"/>
</dbReference>
<feature type="compositionally biased region" description="Acidic residues" evidence="1">
    <location>
        <begin position="48"/>
        <end position="58"/>
    </location>
</feature>
<dbReference type="Gene3D" id="3.20.20.80">
    <property type="entry name" value="Glycosidases"/>
    <property type="match status" value="1"/>
</dbReference>